<comment type="caution">
    <text evidence="2">The sequence shown here is derived from an EMBL/GenBank/DDBJ whole genome shotgun (WGS) entry which is preliminary data.</text>
</comment>
<evidence type="ECO:0000313" key="3">
    <source>
        <dbReference type="Proteomes" id="UP000314294"/>
    </source>
</evidence>
<sequence length="304" mass="34004">MRRGNDPVHRLNGRVTPTGIMTRQGRRSAETRHTYESLALGRRRYDEPPRWSGGSAPKPSKGTEAARLPGGFDLPDATGLYSGSKSKTEYHLWRNAVVKAQHNYTAALCRSKKYNKRPGAALECAGSCGAVSCEPFRGRPGRRELLTVGLAHRRSAGRPPGGAVGEEEEKEEEGEEEEEMDLNQNEPPQKHTELSKNARDAKKLLNMSVYGAFRLRSVSSTERFVFKRKVQIHVKQSRPATQHWIVECAYYQRCHGPVDAPTNPPLYLHLLDGLTEVWMPTTNDAMALLMPRPLLLSTSICQMD</sequence>
<name>A0A4Z2HEW7_9TELE</name>
<organism evidence="2 3">
    <name type="scientific">Liparis tanakae</name>
    <name type="common">Tanaka's snailfish</name>
    <dbReference type="NCBI Taxonomy" id="230148"/>
    <lineage>
        <taxon>Eukaryota</taxon>
        <taxon>Metazoa</taxon>
        <taxon>Chordata</taxon>
        <taxon>Craniata</taxon>
        <taxon>Vertebrata</taxon>
        <taxon>Euteleostomi</taxon>
        <taxon>Actinopterygii</taxon>
        <taxon>Neopterygii</taxon>
        <taxon>Teleostei</taxon>
        <taxon>Neoteleostei</taxon>
        <taxon>Acanthomorphata</taxon>
        <taxon>Eupercaria</taxon>
        <taxon>Perciformes</taxon>
        <taxon>Cottioidei</taxon>
        <taxon>Cottales</taxon>
        <taxon>Liparidae</taxon>
        <taxon>Liparis</taxon>
    </lineage>
</organism>
<evidence type="ECO:0000313" key="2">
    <source>
        <dbReference type="EMBL" id="TNN63533.1"/>
    </source>
</evidence>
<dbReference type="Proteomes" id="UP000314294">
    <property type="component" value="Unassembled WGS sequence"/>
</dbReference>
<feature type="compositionally biased region" description="Acidic residues" evidence="1">
    <location>
        <begin position="165"/>
        <end position="181"/>
    </location>
</feature>
<protein>
    <submittedName>
        <fullName evidence="2">Uncharacterized protein</fullName>
    </submittedName>
</protein>
<reference evidence="2 3" key="1">
    <citation type="submission" date="2019-03" db="EMBL/GenBank/DDBJ databases">
        <title>First draft genome of Liparis tanakae, snailfish: a comprehensive survey of snailfish specific genes.</title>
        <authorList>
            <person name="Kim W."/>
            <person name="Song I."/>
            <person name="Jeong J.-H."/>
            <person name="Kim D."/>
            <person name="Kim S."/>
            <person name="Ryu S."/>
            <person name="Song J.Y."/>
            <person name="Lee S.K."/>
        </authorList>
    </citation>
    <scope>NUCLEOTIDE SEQUENCE [LARGE SCALE GENOMIC DNA]</scope>
    <source>
        <tissue evidence="2">Muscle</tissue>
    </source>
</reference>
<proteinExistence type="predicted"/>
<accession>A0A4Z2HEW7</accession>
<evidence type="ECO:0000256" key="1">
    <source>
        <dbReference type="SAM" id="MobiDB-lite"/>
    </source>
</evidence>
<keyword evidence="3" id="KW-1185">Reference proteome</keyword>
<feature type="region of interest" description="Disordered" evidence="1">
    <location>
        <begin position="1"/>
        <end position="71"/>
    </location>
</feature>
<dbReference type="EMBL" id="SRLO01000271">
    <property type="protein sequence ID" value="TNN63533.1"/>
    <property type="molecule type" value="Genomic_DNA"/>
</dbReference>
<feature type="region of interest" description="Disordered" evidence="1">
    <location>
        <begin position="149"/>
        <end position="196"/>
    </location>
</feature>
<gene>
    <name evidence="2" type="ORF">EYF80_026275</name>
</gene>
<dbReference type="AlphaFoldDB" id="A0A4Z2HEW7"/>